<dbReference type="PROSITE" id="PS51424">
    <property type="entry name" value="ROC"/>
    <property type="match status" value="1"/>
</dbReference>
<keyword evidence="3" id="KW-0547">Nucleotide-binding</keyword>
<dbReference type="PROSITE" id="PS50088">
    <property type="entry name" value="ANK_REPEAT"/>
    <property type="match status" value="5"/>
</dbReference>
<evidence type="ECO:0000259" key="5">
    <source>
        <dbReference type="PROSITE" id="PS51424"/>
    </source>
</evidence>
<evidence type="ECO:0000313" key="6">
    <source>
        <dbReference type="EMBL" id="KAJ1162451.1"/>
    </source>
</evidence>
<dbReference type="SUPFAM" id="SSF48403">
    <property type="entry name" value="Ankyrin repeat"/>
    <property type="match status" value="1"/>
</dbReference>
<keyword evidence="7" id="KW-1185">Reference proteome</keyword>
<evidence type="ECO:0000313" key="7">
    <source>
        <dbReference type="Proteomes" id="UP001066276"/>
    </source>
</evidence>
<dbReference type="GO" id="GO:0000166">
    <property type="term" value="F:nucleotide binding"/>
    <property type="evidence" value="ECO:0007669"/>
    <property type="project" value="UniProtKB-KW"/>
</dbReference>
<dbReference type="InterPro" id="IPR036770">
    <property type="entry name" value="Ankyrin_rpt-contain_sf"/>
</dbReference>
<dbReference type="EMBL" id="JANPWB010000008">
    <property type="protein sequence ID" value="KAJ1162451.1"/>
    <property type="molecule type" value="Genomic_DNA"/>
</dbReference>
<proteinExistence type="predicted"/>
<dbReference type="Proteomes" id="UP001066276">
    <property type="component" value="Chromosome 4_2"/>
</dbReference>
<feature type="repeat" description="ANK" evidence="4">
    <location>
        <begin position="169"/>
        <end position="201"/>
    </location>
</feature>
<dbReference type="Gene3D" id="3.30.70.1390">
    <property type="entry name" value="ROC domain from the Parkinson's disease-associated leucine-rich repeat kinase 2"/>
    <property type="match status" value="1"/>
</dbReference>
<comment type="cofactor">
    <cofactor evidence="1">
        <name>Mg(2+)</name>
        <dbReference type="ChEBI" id="CHEBI:18420"/>
    </cofactor>
</comment>
<dbReference type="AlphaFoldDB" id="A0AAV7SCC6"/>
<feature type="domain" description="Roc" evidence="5">
    <location>
        <begin position="281"/>
        <end position="482"/>
    </location>
</feature>
<dbReference type="InterPro" id="IPR002110">
    <property type="entry name" value="Ankyrin_rpt"/>
</dbReference>
<sequence>MISISEVNDMFHVSTTGRGISDLVLQEVDSNRYDKHTNTPLHYAAHSGNLRTVLDLLAAGADIVQKNQSGLTPLHFAAYGGSRVILQELLGRRPNSINLLSYKGFSLLHEAVRGRAVEAVKFLLEKGANPNLKDQDGLTALHMAVSQGSQLICRHLIDHGADVKMRNKDGDTCLHLAAMKGSLPICQLLLQHEESLTSARDKSGETFLFRAVRAAACGNGDTHTELISWAVEQGEDLLCRNEAGLTVLDVSRNVEATVNIRKIIKEKTKEQQRSKLLKNYNPVHRSRVKLFMCGHGGVGKTTLSNILQKEGIISRLQYLFVNPETPLSTQGVHITHTDLAGGALAIWDFAGQMEYYFTHSLLLATASHNVIYCLLFSLENIHHKGEQQQKSLDQIQYWLRFLSVTHGNNSAPKSRIFLIGTHYDKIPAEHRVEIAQHFMTCVRTRFKKLFNYFEVEEFSVNCTSPADLETLRSKLEETAVRMVEDIVGQSIPSICNHVMETVAQLSRAGKIKFMHWKHFLNTVRDNLAEPIDEEQLIMAVEYLHNISELLYFPTIDNSQGPHNGLVILNLKWLCHDIFGTFGNFTLNFSVAADRERWRSSDLESCLKLDGSGEIRCVLEILEQLELLFALPGTEEYIVPAWLTSGMATSVWQDSNHFNVYHGFAYRWKSETGFFTQAFFARLQLRLLKHFTRSGGERFLIWKDGIKCMEEAEVLVQVTESRLSVNVIVRGFWESSLSRSSKLDTRSKCWELLQAVGKHIEKLLAETSADDNWHKLYLSPVALNQRRGSWTSEIPAYTLAEVLSAAEKQETICSKLSGVEDQPWSILMAGYDITVLARLKRDASIRWLHAATLHQLCCMLDLEHPTFKDWRSLMEKIGEATHQDIQTLDANAQRLKCSSTALVFQKYPSTSIDQLYCSLQELEREDCLYELDTMLKALEE</sequence>
<dbReference type="PRINTS" id="PR01415">
    <property type="entry name" value="ANKYRIN"/>
</dbReference>
<comment type="caution">
    <text evidence="6">The sequence shown here is derived from an EMBL/GenBank/DDBJ whole genome shotgun (WGS) entry which is preliminary data.</text>
</comment>
<dbReference type="InterPro" id="IPR027417">
    <property type="entry name" value="P-loop_NTPase"/>
</dbReference>
<gene>
    <name evidence="6" type="ORF">NDU88_002919</name>
</gene>
<evidence type="ECO:0000256" key="2">
    <source>
        <dbReference type="ARBA" id="ARBA00022737"/>
    </source>
</evidence>
<feature type="repeat" description="ANK" evidence="4">
    <location>
        <begin position="103"/>
        <end position="135"/>
    </location>
</feature>
<evidence type="ECO:0000256" key="4">
    <source>
        <dbReference type="PROSITE-ProRule" id="PRU00023"/>
    </source>
</evidence>
<dbReference type="SUPFAM" id="SSF47986">
    <property type="entry name" value="DEATH domain"/>
    <property type="match status" value="1"/>
</dbReference>
<dbReference type="Gene3D" id="3.40.50.300">
    <property type="entry name" value="P-loop containing nucleotide triphosphate hydrolases"/>
    <property type="match status" value="1"/>
</dbReference>
<protein>
    <recommendedName>
        <fullName evidence="5">Roc domain-containing protein</fullName>
    </recommendedName>
</protein>
<evidence type="ECO:0000256" key="3">
    <source>
        <dbReference type="ARBA" id="ARBA00022741"/>
    </source>
</evidence>
<dbReference type="Gene3D" id="1.25.40.20">
    <property type="entry name" value="Ankyrin repeat-containing domain"/>
    <property type="match status" value="1"/>
</dbReference>
<feature type="repeat" description="ANK" evidence="4">
    <location>
        <begin position="69"/>
        <end position="90"/>
    </location>
</feature>
<name>A0AAV7SCC6_PLEWA</name>
<evidence type="ECO:0000256" key="1">
    <source>
        <dbReference type="ARBA" id="ARBA00001946"/>
    </source>
</evidence>
<dbReference type="SUPFAM" id="SSF52540">
    <property type="entry name" value="P-loop containing nucleoside triphosphate hydrolases"/>
    <property type="match status" value="1"/>
</dbReference>
<dbReference type="PROSITE" id="PS50297">
    <property type="entry name" value="ANK_REP_REGION"/>
    <property type="match status" value="5"/>
</dbReference>
<reference evidence="6" key="1">
    <citation type="journal article" date="2022" name="bioRxiv">
        <title>Sequencing and chromosome-scale assembly of the giantPleurodeles waltlgenome.</title>
        <authorList>
            <person name="Brown T."/>
            <person name="Elewa A."/>
            <person name="Iarovenko S."/>
            <person name="Subramanian E."/>
            <person name="Araus A.J."/>
            <person name="Petzold A."/>
            <person name="Susuki M."/>
            <person name="Suzuki K.-i.T."/>
            <person name="Hayashi T."/>
            <person name="Toyoda A."/>
            <person name="Oliveira C."/>
            <person name="Osipova E."/>
            <person name="Leigh N.D."/>
            <person name="Simon A."/>
            <person name="Yun M.H."/>
        </authorList>
    </citation>
    <scope>NUCLEOTIDE SEQUENCE</scope>
    <source>
        <strain evidence="6">20211129_DDA</strain>
        <tissue evidence="6">Liver</tissue>
    </source>
</reference>
<dbReference type="InterPro" id="IPR011029">
    <property type="entry name" value="DEATH-like_dom_sf"/>
</dbReference>
<dbReference type="Pfam" id="PF12796">
    <property type="entry name" value="Ank_2"/>
    <property type="match status" value="1"/>
</dbReference>
<feature type="repeat" description="ANK" evidence="4">
    <location>
        <begin position="136"/>
        <end position="168"/>
    </location>
</feature>
<dbReference type="SMART" id="SM00248">
    <property type="entry name" value="ANK"/>
    <property type="match status" value="6"/>
</dbReference>
<dbReference type="InterPro" id="IPR020859">
    <property type="entry name" value="ROC"/>
</dbReference>
<dbReference type="Pfam" id="PF13637">
    <property type="entry name" value="Ank_4"/>
    <property type="match status" value="1"/>
</dbReference>
<keyword evidence="2" id="KW-0677">Repeat</keyword>
<accession>A0AAV7SCC6</accession>
<dbReference type="PANTHER" id="PTHR47679">
    <property type="entry name" value="PROTEIN TORNADO 1"/>
    <property type="match status" value="1"/>
</dbReference>
<dbReference type="Gene3D" id="1.10.533.10">
    <property type="entry name" value="Death Domain, Fas"/>
    <property type="match status" value="1"/>
</dbReference>
<keyword evidence="4" id="KW-0040">ANK repeat</keyword>
<feature type="repeat" description="ANK" evidence="4">
    <location>
        <begin position="36"/>
        <end position="68"/>
    </location>
</feature>
<organism evidence="6 7">
    <name type="scientific">Pleurodeles waltl</name>
    <name type="common">Iberian ribbed newt</name>
    <dbReference type="NCBI Taxonomy" id="8319"/>
    <lineage>
        <taxon>Eukaryota</taxon>
        <taxon>Metazoa</taxon>
        <taxon>Chordata</taxon>
        <taxon>Craniata</taxon>
        <taxon>Vertebrata</taxon>
        <taxon>Euteleostomi</taxon>
        <taxon>Amphibia</taxon>
        <taxon>Batrachia</taxon>
        <taxon>Caudata</taxon>
        <taxon>Salamandroidea</taxon>
        <taxon>Salamandridae</taxon>
        <taxon>Pleurodelinae</taxon>
        <taxon>Pleurodeles</taxon>
    </lineage>
</organism>
<dbReference type="Pfam" id="PF08477">
    <property type="entry name" value="Roc"/>
    <property type="match status" value="1"/>
</dbReference>
<dbReference type="PANTHER" id="PTHR47679:SF2">
    <property type="entry name" value="C-TERMINAL OF ROC (COR) DOMAIN-CONTAINING PROTEIN"/>
    <property type="match status" value="1"/>
</dbReference>